<feature type="transmembrane region" description="Helical" evidence="8">
    <location>
        <begin position="222"/>
        <end position="243"/>
    </location>
</feature>
<evidence type="ECO:0000256" key="6">
    <source>
        <dbReference type="ARBA" id="ARBA00022989"/>
    </source>
</evidence>
<reference evidence="9 10" key="1">
    <citation type="journal article" date="2024" name="Chem. Sci.">
        <title>Discovery of megapolipeptins by genome mining of a Burkholderiales bacteria collection.</title>
        <authorList>
            <person name="Paulo B.S."/>
            <person name="Recchia M.J.J."/>
            <person name="Lee S."/>
            <person name="Fergusson C.H."/>
            <person name="Romanowski S.B."/>
            <person name="Hernandez A."/>
            <person name="Krull N."/>
            <person name="Liu D.Y."/>
            <person name="Cavanagh H."/>
            <person name="Bos A."/>
            <person name="Gray C.A."/>
            <person name="Murphy B.T."/>
            <person name="Linington R.G."/>
            <person name="Eustaquio A.S."/>
        </authorList>
    </citation>
    <scope>NUCLEOTIDE SEQUENCE [LARGE SCALE GENOMIC DNA]</scope>
    <source>
        <strain evidence="9 10">RL21-008-BIB-B</strain>
    </source>
</reference>
<dbReference type="PANTHER" id="PTHR30269">
    <property type="entry name" value="TRANSMEMBRANE PROTEIN YFCA"/>
    <property type="match status" value="1"/>
</dbReference>
<evidence type="ECO:0000256" key="1">
    <source>
        <dbReference type="ARBA" id="ARBA00004651"/>
    </source>
</evidence>
<dbReference type="InterPro" id="IPR002781">
    <property type="entry name" value="TM_pro_TauE-like"/>
</dbReference>
<evidence type="ECO:0000256" key="4">
    <source>
        <dbReference type="ARBA" id="ARBA00022475"/>
    </source>
</evidence>
<feature type="transmembrane region" description="Helical" evidence="8">
    <location>
        <begin position="41"/>
        <end position="60"/>
    </location>
</feature>
<dbReference type="PANTHER" id="PTHR30269:SF37">
    <property type="entry name" value="MEMBRANE TRANSPORTER PROTEIN"/>
    <property type="match status" value="1"/>
</dbReference>
<keyword evidence="10" id="KW-1185">Reference proteome</keyword>
<comment type="subcellular location">
    <subcellularLocation>
        <location evidence="1 8">Cell membrane</location>
        <topology evidence="1 8">Multi-pass membrane protein</topology>
    </subcellularLocation>
</comment>
<evidence type="ECO:0000313" key="9">
    <source>
        <dbReference type="EMBL" id="MFL9879695.1"/>
    </source>
</evidence>
<feature type="transmembrane region" description="Helical" evidence="8">
    <location>
        <begin position="7"/>
        <end position="35"/>
    </location>
</feature>
<feature type="transmembrane region" description="Helical" evidence="8">
    <location>
        <begin position="173"/>
        <end position="190"/>
    </location>
</feature>
<keyword evidence="3" id="KW-0813">Transport</keyword>
<evidence type="ECO:0000256" key="3">
    <source>
        <dbReference type="ARBA" id="ARBA00022448"/>
    </source>
</evidence>
<evidence type="ECO:0000256" key="7">
    <source>
        <dbReference type="ARBA" id="ARBA00023136"/>
    </source>
</evidence>
<protein>
    <recommendedName>
        <fullName evidence="8">Probable membrane transporter protein</fullName>
    </recommendedName>
</protein>
<keyword evidence="5 8" id="KW-0812">Transmembrane</keyword>
<dbReference type="EMBL" id="JAQQFR010000009">
    <property type="protein sequence ID" value="MFL9879695.1"/>
    <property type="molecule type" value="Genomic_DNA"/>
</dbReference>
<dbReference type="Proteomes" id="UP001629214">
    <property type="component" value="Unassembled WGS sequence"/>
</dbReference>
<feature type="transmembrane region" description="Helical" evidence="8">
    <location>
        <begin position="197"/>
        <end position="216"/>
    </location>
</feature>
<accession>A0ABW8ZB05</accession>
<gene>
    <name evidence="9" type="ORF">PQR63_14945</name>
</gene>
<sequence length="248" mass="26542">MDSTILIIAVGAMVAGFVQGLSGFAFGLVAMSFWVWTIDPMVAAALVVFGSLLGQVLAVFSVRRGFQLGRLLPFVLGGLVGIPIGVFILPLLNANMFKLFLGVFLAIWCPTMLLIPRMPPVKFGGRAADGVVGVMGGIMGGIGGFSGVIPTLWCNLRRLDKDEQRSVIQNFNLSMQLVTLTMYIFSGIVTRKMLPMFGIVAPAMLIPTLLGTRLYLGISEATFRKIVLSLLTLSGFALLASSIPKLLT</sequence>
<name>A0ABW8ZB05_9BURK</name>
<keyword evidence="6 8" id="KW-1133">Transmembrane helix</keyword>
<feature type="transmembrane region" description="Helical" evidence="8">
    <location>
        <begin position="97"/>
        <end position="115"/>
    </location>
</feature>
<proteinExistence type="inferred from homology"/>
<organism evidence="9 10">
    <name type="scientific">Herbaspirillum rhizosphaerae</name>
    <dbReference type="NCBI Taxonomy" id="346179"/>
    <lineage>
        <taxon>Bacteria</taxon>
        <taxon>Pseudomonadati</taxon>
        <taxon>Pseudomonadota</taxon>
        <taxon>Betaproteobacteria</taxon>
        <taxon>Burkholderiales</taxon>
        <taxon>Oxalobacteraceae</taxon>
        <taxon>Herbaspirillum</taxon>
    </lineage>
</organism>
<feature type="transmembrane region" description="Helical" evidence="8">
    <location>
        <begin position="127"/>
        <end position="153"/>
    </location>
</feature>
<evidence type="ECO:0000256" key="8">
    <source>
        <dbReference type="RuleBase" id="RU363041"/>
    </source>
</evidence>
<keyword evidence="7 8" id="KW-0472">Membrane</keyword>
<dbReference type="InterPro" id="IPR052017">
    <property type="entry name" value="TSUP"/>
</dbReference>
<comment type="similarity">
    <text evidence="2 8">Belongs to the 4-toluene sulfonate uptake permease (TSUP) (TC 2.A.102) family.</text>
</comment>
<evidence type="ECO:0000313" key="10">
    <source>
        <dbReference type="Proteomes" id="UP001629214"/>
    </source>
</evidence>
<evidence type="ECO:0000256" key="5">
    <source>
        <dbReference type="ARBA" id="ARBA00022692"/>
    </source>
</evidence>
<evidence type="ECO:0000256" key="2">
    <source>
        <dbReference type="ARBA" id="ARBA00009142"/>
    </source>
</evidence>
<keyword evidence="4 8" id="KW-1003">Cell membrane</keyword>
<feature type="transmembrane region" description="Helical" evidence="8">
    <location>
        <begin position="72"/>
        <end position="91"/>
    </location>
</feature>
<dbReference type="Pfam" id="PF01925">
    <property type="entry name" value="TauE"/>
    <property type="match status" value="1"/>
</dbReference>
<comment type="caution">
    <text evidence="9">The sequence shown here is derived from an EMBL/GenBank/DDBJ whole genome shotgun (WGS) entry which is preliminary data.</text>
</comment>
<dbReference type="RefSeq" id="WP_408168792.1">
    <property type="nucleotide sequence ID" value="NZ_JAQQFR010000009.1"/>
</dbReference>